<evidence type="ECO:0000256" key="10">
    <source>
        <dbReference type="ARBA" id="ARBA00022805"/>
    </source>
</evidence>
<keyword evidence="3" id="KW-0813">Transport</keyword>
<dbReference type="Gene3D" id="3.40.50.300">
    <property type="entry name" value="P-loop containing nucleotide triphosphate hydrolases"/>
    <property type="match status" value="1"/>
</dbReference>
<dbReference type="Proteomes" id="UP001628156">
    <property type="component" value="Unassembled WGS sequence"/>
</dbReference>
<dbReference type="PROSITE" id="PS51720">
    <property type="entry name" value="G_AIG1"/>
    <property type="match status" value="1"/>
</dbReference>
<proteinExistence type="predicted"/>
<keyword evidence="5" id="KW-0934">Plastid</keyword>
<keyword evidence="14" id="KW-0342">GTP-binding</keyword>
<feature type="domain" description="AIG1-type G" evidence="17">
    <location>
        <begin position="12"/>
        <end position="239"/>
    </location>
</feature>
<dbReference type="InterPro" id="IPR027417">
    <property type="entry name" value="P-loop_NTPase"/>
</dbReference>
<dbReference type="EMBL" id="BAAFRS010000015">
    <property type="protein sequence ID" value="GAB1219146.1"/>
    <property type="molecule type" value="Genomic_DNA"/>
</dbReference>
<dbReference type="PANTHER" id="PTHR10903">
    <property type="entry name" value="GTPASE, IMAP FAMILY MEMBER-RELATED"/>
    <property type="match status" value="1"/>
</dbReference>
<evidence type="ECO:0000256" key="2">
    <source>
        <dbReference type="ARBA" id="ARBA00004167"/>
    </source>
</evidence>
<evidence type="ECO:0000256" key="7">
    <source>
        <dbReference type="ARBA" id="ARBA00022723"/>
    </source>
</evidence>
<organism evidence="18 19">
    <name type="scientific">Entamoeba nuttalli</name>
    <dbReference type="NCBI Taxonomy" id="412467"/>
    <lineage>
        <taxon>Eukaryota</taxon>
        <taxon>Amoebozoa</taxon>
        <taxon>Evosea</taxon>
        <taxon>Archamoebae</taxon>
        <taxon>Mastigamoebida</taxon>
        <taxon>Entamoebidae</taxon>
        <taxon>Entamoeba</taxon>
    </lineage>
</organism>
<dbReference type="SUPFAM" id="SSF52540">
    <property type="entry name" value="P-loop containing nucleoside triphosphate hydrolases"/>
    <property type="match status" value="1"/>
</dbReference>
<name>A0ABQ0D8F8_9EUKA</name>
<evidence type="ECO:0000313" key="18">
    <source>
        <dbReference type="EMBL" id="GAB1219146.1"/>
    </source>
</evidence>
<evidence type="ECO:0000256" key="16">
    <source>
        <dbReference type="ARBA" id="ARBA00024013"/>
    </source>
</evidence>
<evidence type="ECO:0000259" key="17">
    <source>
        <dbReference type="PROSITE" id="PS51720"/>
    </source>
</evidence>
<gene>
    <name evidence="18" type="ORF">ENUP19_0015G0001</name>
</gene>
<evidence type="ECO:0000256" key="13">
    <source>
        <dbReference type="ARBA" id="ARBA00022989"/>
    </source>
</evidence>
<keyword evidence="6" id="KW-0812">Transmembrane</keyword>
<evidence type="ECO:0000256" key="1">
    <source>
        <dbReference type="ARBA" id="ARBA00001946"/>
    </source>
</evidence>
<keyword evidence="12" id="KW-0653">Protein transport</keyword>
<evidence type="ECO:0000313" key="19">
    <source>
        <dbReference type="Proteomes" id="UP001628156"/>
    </source>
</evidence>
<keyword evidence="4" id="KW-0150">Chloroplast</keyword>
<sequence>MSSKYSIQHDDVKKTKLLLIGKTGDGKSSLGNFILKDNKFEASDDAKSFTQETSGCYGEGDRSDIFVIDTPGFDDSNGGIKKDRQHMSEMVDYIKREDGLQGIVIVLNFTNTKLSDSIKTMIKMICRIFPISDFWEHVCIVWTKCSCDTPEKKLVRQIESKKKKFLPEFEKLAKETTGEEIIKIPMFFVDSCPDEDDDNSRSEEEIEMLLTWACSLPSLNVERIVKKGLENEKVVIEEKEEPHIISNDGTNIEYEIEYLRREKRTKFDGSVTYSEWELIKTKHKIKPIQKQYNKKSKKRFFDLLENVGGALFEILMDGFGINQILGISEEESEEE</sequence>
<evidence type="ECO:0000256" key="3">
    <source>
        <dbReference type="ARBA" id="ARBA00022448"/>
    </source>
</evidence>
<keyword evidence="7" id="KW-0479">Metal-binding</keyword>
<keyword evidence="8" id="KW-0547">Nucleotide-binding</keyword>
<evidence type="ECO:0000256" key="6">
    <source>
        <dbReference type="ARBA" id="ARBA00022692"/>
    </source>
</evidence>
<evidence type="ECO:0000256" key="14">
    <source>
        <dbReference type="ARBA" id="ARBA00023134"/>
    </source>
</evidence>
<evidence type="ECO:0000256" key="5">
    <source>
        <dbReference type="ARBA" id="ARBA00022640"/>
    </source>
</evidence>
<evidence type="ECO:0000256" key="4">
    <source>
        <dbReference type="ARBA" id="ARBA00022528"/>
    </source>
</evidence>
<evidence type="ECO:0000256" key="9">
    <source>
        <dbReference type="ARBA" id="ARBA00022801"/>
    </source>
</evidence>
<dbReference type="InterPro" id="IPR045058">
    <property type="entry name" value="GIMA/IAN/Toc"/>
</dbReference>
<reference evidence="18 19" key="1">
    <citation type="journal article" date="2019" name="PLoS Negl. Trop. Dis.">
        <title>Whole genome sequencing of Entamoeba nuttalli reveals mammalian host-related molecular signatures and a novel octapeptide-repeat surface protein.</title>
        <authorList>
            <person name="Tanaka M."/>
            <person name="Makiuchi T."/>
            <person name="Komiyama T."/>
            <person name="Shiina T."/>
            <person name="Osaki K."/>
            <person name="Tachibana H."/>
        </authorList>
    </citation>
    <scope>NUCLEOTIDE SEQUENCE [LARGE SCALE GENOMIC DNA]</scope>
    <source>
        <strain evidence="18 19">P19-061405</strain>
    </source>
</reference>
<keyword evidence="9" id="KW-0378">Hydrolase</keyword>
<keyword evidence="19" id="KW-1185">Reference proteome</keyword>
<dbReference type="InterPro" id="IPR006703">
    <property type="entry name" value="G_AIG1"/>
</dbReference>
<accession>A0ABQ0D8F8</accession>
<protein>
    <recommendedName>
        <fullName evidence="17">AIG1-type G domain-containing protein</fullName>
    </recommendedName>
</protein>
<dbReference type="Pfam" id="PF04548">
    <property type="entry name" value="AIG1"/>
    <property type="match status" value="1"/>
</dbReference>
<comment type="cofactor">
    <cofactor evidence="1">
        <name>Mg(2+)</name>
        <dbReference type="ChEBI" id="CHEBI:18420"/>
    </cofactor>
</comment>
<dbReference type="PANTHER" id="PTHR10903:SF135">
    <property type="entry name" value="TRANSLOCASE OF CHLOROPLAST 120, CHLOROPLASTIC-RELATED"/>
    <property type="match status" value="1"/>
</dbReference>
<keyword evidence="10" id="KW-1002">Plastid outer membrane</keyword>
<comment type="subcellular location">
    <subcellularLocation>
        <location evidence="2">Membrane</location>
        <topology evidence="2">Single-pass membrane protein</topology>
    </subcellularLocation>
    <subcellularLocation>
        <location evidence="16">Plastid</location>
        <location evidence="16">Chloroplast outer membrane</location>
    </subcellularLocation>
</comment>
<evidence type="ECO:0000256" key="11">
    <source>
        <dbReference type="ARBA" id="ARBA00022842"/>
    </source>
</evidence>
<evidence type="ECO:0000256" key="12">
    <source>
        <dbReference type="ARBA" id="ARBA00022927"/>
    </source>
</evidence>
<evidence type="ECO:0000256" key="15">
    <source>
        <dbReference type="ARBA" id="ARBA00023136"/>
    </source>
</evidence>
<evidence type="ECO:0000256" key="8">
    <source>
        <dbReference type="ARBA" id="ARBA00022741"/>
    </source>
</evidence>
<keyword evidence="15" id="KW-0472">Membrane</keyword>
<keyword evidence="13" id="KW-1133">Transmembrane helix</keyword>
<comment type="caution">
    <text evidence="18">The sequence shown here is derived from an EMBL/GenBank/DDBJ whole genome shotgun (WGS) entry which is preliminary data.</text>
</comment>
<keyword evidence="11" id="KW-0460">Magnesium</keyword>